<dbReference type="InterPro" id="IPR011650">
    <property type="entry name" value="Peptidase_M20_dimer"/>
</dbReference>
<dbReference type="GO" id="GO:0006526">
    <property type="term" value="P:L-arginine biosynthetic process"/>
    <property type="evidence" value="ECO:0007669"/>
    <property type="project" value="TreeGrafter"/>
</dbReference>
<comment type="caution">
    <text evidence="7">The sequence shown here is derived from an EMBL/GenBank/DDBJ whole genome shotgun (WGS) entry which is preliminary data.</text>
</comment>
<dbReference type="EMBL" id="WMJX01000011">
    <property type="protein sequence ID" value="MTG97917.1"/>
    <property type="molecule type" value="Genomic_DNA"/>
</dbReference>
<dbReference type="InterPro" id="IPR036264">
    <property type="entry name" value="Bact_exopeptidase_dim_dom"/>
</dbReference>
<dbReference type="InterPro" id="IPR002933">
    <property type="entry name" value="Peptidase_M20"/>
</dbReference>
<accession>A0A6I3LJ97</accession>
<dbReference type="Gene3D" id="3.30.70.360">
    <property type="match status" value="1"/>
</dbReference>
<dbReference type="InterPro" id="IPR050072">
    <property type="entry name" value="Peptidase_M20A"/>
</dbReference>
<gene>
    <name evidence="7" type="ORF">GJV76_07140</name>
</gene>
<dbReference type="Pfam" id="PF07687">
    <property type="entry name" value="M20_dimer"/>
    <property type="match status" value="1"/>
</dbReference>
<dbReference type="GO" id="GO:0008777">
    <property type="term" value="F:acetylornithine deacetylase activity"/>
    <property type="evidence" value="ECO:0007669"/>
    <property type="project" value="TreeGrafter"/>
</dbReference>
<dbReference type="GO" id="GO:0046872">
    <property type="term" value="F:metal ion binding"/>
    <property type="evidence" value="ECO:0007669"/>
    <property type="project" value="UniProtKB-KW"/>
</dbReference>
<dbReference type="Proteomes" id="UP000438760">
    <property type="component" value="Unassembled WGS sequence"/>
</dbReference>
<feature type="domain" description="Peptidase M20 dimerisation" evidence="6">
    <location>
        <begin position="167"/>
        <end position="266"/>
    </location>
</feature>
<evidence type="ECO:0000313" key="8">
    <source>
        <dbReference type="Proteomes" id="UP000438760"/>
    </source>
</evidence>
<proteinExistence type="predicted"/>
<protein>
    <submittedName>
        <fullName evidence="7">M20/M25/M40 family metallo-hydrolase</fullName>
    </submittedName>
</protein>
<dbReference type="PANTHER" id="PTHR43808:SF31">
    <property type="entry name" value="N-ACETYL-L-CITRULLINE DEACETYLASE"/>
    <property type="match status" value="1"/>
</dbReference>
<keyword evidence="2" id="KW-0479">Metal-binding</keyword>
<dbReference type="Gene3D" id="3.40.630.10">
    <property type="entry name" value="Zn peptidases"/>
    <property type="match status" value="1"/>
</dbReference>
<dbReference type="Pfam" id="PF01546">
    <property type="entry name" value="Peptidase_M20"/>
    <property type="match status" value="1"/>
</dbReference>
<keyword evidence="4" id="KW-0862">Zinc</keyword>
<dbReference type="InterPro" id="IPR001261">
    <property type="entry name" value="ArgE/DapE_CS"/>
</dbReference>
<dbReference type="RefSeq" id="WP_155091957.1">
    <property type="nucleotide sequence ID" value="NZ_CP102754.1"/>
</dbReference>
<keyword evidence="8" id="KW-1185">Reference proteome</keyword>
<dbReference type="CDD" id="cd05651">
    <property type="entry name" value="M20_ArgE_DapE-like"/>
    <property type="match status" value="1"/>
</dbReference>
<reference evidence="7 8" key="1">
    <citation type="submission" date="2019-11" db="EMBL/GenBank/DDBJ databases">
        <title>Genome of Strain BIT-d1.</title>
        <authorList>
            <person name="Yang Y."/>
        </authorList>
    </citation>
    <scope>NUCLEOTIDE SEQUENCE [LARGE SCALE GENOMIC DNA]</scope>
    <source>
        <strain evidence="7 8">BIT-d1</strain>
    </source>
</reference>
<dbReference type="OrthoDB" id="9792335at2"/>
<dbReference type="AlphaFoldDB" id="A0A6I3LJ97"/>
<dbReference type="SUPFAM" id="SSF53187">
    <property type="entry name" value="Zn-dependent exopeptidases"/>
    <property type="match status" value="1"/>
</dbReference>
<dbReference type="SUPFAM" id="SSF55031">
    <property type="entry name" value="Bacterial exopeptidase dimerisation domain"/>
    <property type="match status" value="1"/>
</dbReference>
<evidence type="ECO:0000259" key="6">
    <source>
        <dbReference type="Pfam" id="PF07687"/>
    </source>
</evidence>
<evidence type="ECO:0000256" key="4">
    <source>
        <dbReference type="ARBA" id="ARBA00022833"/>
    </source>
</evidence>
<keyword evidence="5" id="KW-0170">Cobalt</keyword>
<comment type="cofactor">
    <cofactor evidence="1">
        <name>Zn(2+)</name>
        <dbReference type="ChEBI" id="CHEBI:29105"/>
    </cofactor>
</comment>
<evidence type="ECO:0000256" key="3">
    <source>
        <dbReference type="ARBA" id="ARBA00022801"/>
    </source>
</evidence>
<name>A0A6I3LJ97_9FLAO</name>
<dbReference type="PROSITE" id="PS00758">
    <property type="entry name" value="ARGE_DAPE_CPG2_1"/>
    <property type="match status" value="1"/>
</dbReference>
<evidence type="ECO:0000256" key="5">
    <source>
        <dbReference type="ARBA" id="ARBA00023285"/>
    </source>
</evidence>
<evidence type="ECO:0000256" key="2">
    <source>
        <dbReference type="ARBA" id="ARBA00022723"/>
    </source>
</evidence>
<dbReference type="PANTHER" id="PTHR43808">
    <property type="entry name" value="ACETYLORNITHINE DEACETYLASE"/>
    <property type="match status" value="1"/>
</dbReference>
<sequence>MKDNLSQQAIALLESLIASPSFSKEEHLTSDLIANFLESHGVAIHRELFNVWAFNKHYDPSKPTILLNSHHDTVRPNKDYTRDPFKPEVIDGKLFGLGSNDAGGCLVSLIATFLHFYEKEGMKYNFCIAATAEEEISGNDGLEFVIPKLGELEFAIVGEPTQMHLAVAERGLMVLDCVAHGRSGHAARNEGDNAIFKAIKDIEWFNTYQFPKVSEEFGPIKMSVTMINAGTQHNVVPSTCDFVVDVRVTDAYTNEEVLEIVRQHVDCEVNARSTRLKPSSIAKDHPIVQAGIALGRETYGSPTTSDQALLSIPSLKCGPGDSARSHTADEFVYVKEIEEGIALYIEMLTQIV</sequence>
<keyword evidence="3 7" id="KW-0378">Hydrolase</keyword>
<evidence type="ECO:0000313" key="7">
    <source>
        <dbReference type="EMBL" id="MTG97917.1"/>
    </source>
</evidence>
<organism evidence="7 8">
    <name type="scientific">Myroides albus</name>
    <dbReference type="NCBI Taxonomy" id="2562892"/>
    <lineage>
        <taxon>Bacteria</taxon>
        <taxon>Pseudomonadati</taxon>
        <taxon>Bacteroidota</taxon>
        <taxon>Flavobacteriia</taxon>
        <taxon>Flavobacteriales</taxon>
        <taxon>Flavobacteriaceae</taxon>
        <taxon>Myroides</taxon>
    </lineage>
</organism>
<evidence type="ECO:0000256" key="1">
    <source>
        <dbReference type="ARBA" id="ARBA00001947"/>
    </source>
</evidence>